<gene>
    <name evidence="2" type="ORF">EG799_11815</name>
</gene>
<protein>
    <recommendedName>
        <fullName evidence="4">Energy transducer TonB</fullName>
    </recommendedName>
</protein>
<feature type="signal peptide" evidence="1">
    <location>
        <begin position="1"/>
        <end position="19"/>
    </location>
</feature>
<comment type="caution">
    <text evidence="2">The sequence shown here is derived from an EMBL/GenBank/DDBJ whole genome shotgun (WGS) entry which is preliminary data.</text>
</comment>
<evidence type="ECO:0000256" key="1">
    <source>
        <dbReference type="SAM" id="SignalP"/>
    </source>
</evidence>
<dbReference type="EMBL" id="RPFZ01000001">
    <property type="protein sequence ID" value="RPF72233.1"/>
    <property type="molecule type" value="Genomic_DNA"/>
</dbReference>
<proteinExistence type="predicted"/>
<keyword evidence="1" id="KW-0732">Signal</keyword>
<feature type="chain" id="PRO_5018118961" description="Energy transducer TonB" evidence="1">
    <location>
        <begin position="20"/>
        <end position="146"/>
    </location>
</feature>
<dbReference type="Gene3D" id="3.30.1150.10">
    <property type="match status" value="1"/>
</dbReference>
<dbReference type="Proteomes" id="UP000275232">
    <property type="component" value="Unassembled WGS sequence"/>
</dbReference>
<reference evidence="2 3" key="1">
    <citation type="submission" date="2018-11" db="EMBL/GenBank/DDBJ databases">
        <title>Erythrobacter spongiae sp. nov., isolated from a marine sponge.</title>
        <authorList>
            <person name="Zhuang L."/>
            <person name="Luo L."/>
        </authorList>
    </citation>
    <scope>NUCLEOTIDE SEQUENCE [LARGE SCALE GENOMIC DNA]</scope>
    <source>
        <strain evidence="2 3">HN-E23</strain>
    </source>
</reference>
<evidence type="ECO:0000313" key="3">
    <source>
        <dbReference type="Proteomes" id="UP000275232"/>
    </source>
</evidence>
<keyword evidence="3" id="KW-1185">Reference proteome</keyword>
<sequence length="146" mass="15661">MRAILLASALAALSLPVAAQDRRPDRELRAVPGAAPQEDAAAGLDAQTRLALAEAVLRQLRVHYPPRGERARGIATVVTWGLNPDGTISRTPQVVSQDGVTAANRREAAAQAAAAIRAIEAAAPFALPRQYYAAWSRLTIRFDERM</sequence>
<accession>A0A3N5CSU1</accession>
<dbReference type="RefSeq" id="WP_123881452.1">
    <property type="nucleotide sequence ID" value="NZ_RPFZ01000001.1"/>
</dbReference>
<dbReference type="OrthoDB" id="7161229at2"/>
<evidence type="ECO:0000313" key="2">
    <source>
        <dbReference type="EMBL" id="RPF72233.1"/>
    </source>
</evidence>
<organism evidence="2 3">
    <name type="scientific">Aurantiacibacter spongiae</name>
    <dbReference type="NCBI Taxonomy" id="2488860"/>
    <lineage>
        <taxon>Bacteria</taxon>
        <taxon>Pseudomonadati</taxon>
        <taxon>Pseudomonadota</taxon>
        <taxon>Alphaproteobacteria</taxon>
        <taxon>Sphingomonadales</taxon>
        <taxon>Erythrobacteraceae</taxon>
        <taxon>Aurantiacibacter</taxon>
    </lineage>
</organism>
<dbReference type="SUPFAM" id="SSF74653">
    <property type="entry name" value="TolA/TonB C-terminal domain"/>
    <property type="match status" value="1"/>
</dbReference>
<evidence type="ECO:0008006" key="4">
    <source>
        <dbReference type="Google" id="ProtNLM"/>
    </source>
</evidence>
<dbReference type="AlphaFoldDB" id="A0A3N5CSU1"/>
<name>A0A3N5CSU1_9SPHN</name>